<protein>
    <submittedName>
        <fullName evidence="2">Uncharacterized protein</fullName>
    </submittedName>
</protein>
<accession>A0A2G8RM02</accession>
<name>A0A2G8RM02_9APHY</name>
<dbReference type="EMBL" id="AYKW01000069">
    <property type="protein sequence ID" value="PIL22544.1"/>
    <property type="molecule type" value="Genomic_DNA"/>
</dbReference>
<feature type="region of interest" description="Disordered" evidence="1">
    <location>
        <begin position="50"/>
        <end position="90"/>
    </location>
</feature>
<feature type="compositionally biased region" description="Acidic residues" evidence="1">
    <location>
        <begin position="51"/>
        <end position="65"/>
    </location>
</feature>
<dbReference type="PANTHER" id="PTHR35711:SF1">
    <property type="entry name" value="ECTODERMAL, ISOFORM F"/>
    <property type="match status" value="1"/>
</dbReference>
<dbReference type="AlphaFoldDB" id="A0A2G8RM02"/>
<comment type="caution">
    <text evidence="2">The sequence shown here is derived from an EMBL/GenBank/DDBJ whole genome shotgun (WGS) entry which is preliminary data.</text>
</comment>
<feature type="region of interest" description="Disordered" evidence="1">
    <location>
        <begin position="415"/>
        <end position="439"/>
    </location>
</feature>
<feature type="region of interest" description="Disordered" evidence="1">
    <location>
        <begin position="149"/>
        <end position="178"/>
    </location>
</feature>
<dbReference type="STRING" id="1077348.A0A2G8RM02"/>
<organism evidence="2 3">
    <name type="scientific">Ganoderma sinense ZZ0214-1</name>
    <dbReference type="NCBI Taxonomy" id="1077348"/>
    <lineage>
        <taxon>Eukaryota</taxon>
        <taxon>Fungi</taxon>
        <taxon>Dikarya</taxon>
        <taxon>Basidiomycota</taxon>
        <taxon>Agaricomycotina</taxon>
        <taxon>Agaricomycetes</taxon>
        <taxon>Polyporales</taxon>
        <taxon>Polyporaceae</taxon>
        <taxon>Ganoderma</taxon>
    </lineage>
</organism>
<evidence type="ECO:0000313" key="2">
    <source>
        <dbReference type="EMBL" id="PIL22544.1"/>
    </source>
</evidence>
<reference evidence="2 3" key="1">
    <citation type="journal article" date="2015" name="Sci. Rep.">
        <title>Chromosome-level genome map provides insights into diverse defense mechanisms in the medicinal fungus Ganoderma sinense.</title>
        <authorList>
            <person name="Zhu Y."/>
            <person name="Xu J."/>
            <person name="Sun C."/>
            <person name="Zhou S."/>
            <person name="Xu H."/>
            <person name="Nelson D.R."/>
            <person name="Qian J."/>
            <person name="Song J."/>
            <person name="Luo H."/>
            <person name="Xiang L."/>
            <person name="Li Y."/>
            <person name="Xu Z."/>
            <person name="Ji A."/>
            <person name="Wang L."/>
            <person name="Lu S."/>
            <person name="Hayward A."/>
            <person name="Sun W."/>
            <person name="Li X."/>
            <person name="Schwartz D.C."/>
            <person name="Wang Y."/>
            <person name="Chen S."/>
        </authorList>
    </citation>
    <scope>NUCLEOTIDE SEQUENCE [LARGE SCALE GENOMIC DNA]</scope>
    <source>
        <strain evidence="2 3">ZZ0214-1</strain>
    </source>
</reference>
<feature type="region of interest" description="Disordered" evidence="1">
    <location>
        <begin position="569"/>
        <end position="596"/>
    </location>
</feature>
<gene>
    <name evidence="2" type="ORF">GSI_15233</name>
</gene>
<feature type="region of interest" description="Disordered" evidence="1">
    <location>
        <begin position="1"/>
        <end position="20"/>
    </location>
</feature>
<proteinExistence type="predicted"/>
<evidence type="ECO:0000256" key="1">
    <source>
        <dbReference type="SAM" id="MobiDB-lite"/>
    </source>
</evidence>
<sequence>MIPRATNDDSEDLLGPNPFFPPESGRCIVNELPSELLSHIFTLGWASERDQSDEDDFEDVDDSDGDSTSSTSSLSDDGRSSTQSALDDEDRRARKQSFNVLVCHVCRRWRAVAVDSSLLWTHIRFEGPPPWERALIYVDRAKTAPLSISIDRTVDEDDDGSHFDYDSEDEDESKDNDPDLVTITEIMDIVVAHINHIQALEIMVSFYTHMHRALVKLGATPGAPLLEVLQLYHYEDTDEHESFKFQELRDQPFVLFSGNAPRLTHVALWGVHLNWSKRGAPFLTGLVDLELAYHARDVRPSFEDFARILRTSPNLNNLTLSLSGPAGVPGEWSSVNVLADDDDDDDDGSAMFVDSSAPLVLPHLRSLVLAYLDPNYLLALLSRLSLPALSELMLDLEDDDYTDFLAYLASPRSLPQPPPPPLSLRGPGVAGSPSPPPRPRSLLSNLTALRIASLPCGHEGVVLDAYKQLDKLVAFTLNVLYAGPHWFALLVPSPSPSTSANTNQNELYLPRLEILTTTGVDGAQLRELVEARAARGAPLREVRMNQDDGVEEEDEAWLRRNLERFDTFEGSDEEEVELDGFDDDEDGWEDADDEEDDFDGEHIMVLPF</sequence>
<feature type="compositionally biased region" description="Low complexity" evidence="1">
    <location>
        <begin position="66"/>
        <end position="84"/>
    </location>
</feature>
<dbReference type="PANTHER" id="PTHR35711">
    <property type="entry name" value="EXPRESSED PROTEIN"/>
    <property type="match status" value="1"/>
</dbReference>
<dbReference type="OrthoDB" id="3341212at2759"/>
<keyword evidence="3" id="KW-1185">Reference proteome</keyword>
<dbReference type="Proteomes" id="UP000230002">
    <property type="component" value="Unassembled WGS sequence"/>
</dbReference>
<evidence type="ECO:0000313" key="3">
    <source>
        <dbReference type="Proteomes" id="UP000230002"/>
    </source>
</evidence>